<dbReference type="InterPro" id="IPR036719">
    <property type="entry name" value="Neuro-gated_channel_TM_sf"/>
</dbReference>
<keyword evidence="3 5" id="KW-1133">Transmembrane helix</keyword>
<evidence type="ECO:0000313" key="8">
    <source>
        <dbReference type="EMBL" id="KAK7174117.1"/>
    </source>
</evidence>
<gene>
    <name evidence="8" type="ORF">R3I93_001331</name>
</gene>
<evidence type="ECO:0000259" key="7">
    <source>
        <dbReference type="Pfam" id="PF02932"/>
    </source>
</evidence>
<accession>A0AAN9DP39</accession>
<dbReference type="EMBL" id="JAYKXH010000002">
    <property type="protein sequence ID" value="KAK7174117.1"/>
    <property type="molecule type" value="Genomic_DNA"/>
</dbReference>
<feature type="transmembrane region" description="Helical" evidence="5">
    <location>
        <begin position="288"/>
        <end position="307"/>
    </location>
</feature>
<dbReference type="SUPFAM" id="SSF63712">
    <property type="entry name" value="Nicotinic receptor ligand binding domain-like"/>
    <property type="match status" value="1"/>
</dbReference>
<feature type="transmembrane region" description="Helical" evidence="5">
    <location>
        <begin position="34"/>
        <end position="52"/>
    </location>
</feature>
<keyword evidence="9" id="KW-1185">Reference proteome</keyword>
<dbReference type="InterPro" id="IPR006201">
    <property type="entry name" value="Neur_channel"/>
</dbReference>
<evidence type="ECO:0000259" key="6">
    <source>
        <dbReference type="Pfam" id="PF02931"/>
    </source>
</evidence>
<evidence type="ECO:0000256" key="5">
    <source>
        <dbReference type="SAM" id="Phobius"/>
    </source>
</evidence>
<feature type="transmembrane region" description="Helical" evidence="5">
    <location>
        <begin position="255"/>
        <end position="276"/>
    </location>
</feature>
<protein>
    <recommendedName>
        <fullName evidence="10">Neurotransmitter-gated ion-channel ligand-binding domain-containing protein</fullName>
    </recommendedName>
</protein>
<feature type="domain" description="Neurotransmitter-gated ion-channel ligand-binding" evidence="6">
    <location>
        <begin position="74"/>
        <end position="239"/>
    </location>
</feature>
<evidence type="ECO:0008006" key="10">
    <source>
        <dbReference type="Google" id="ProtNLM"/>
    </source>
</evidence>
<dbReference type="GO" id="GO:0004888">
    <property type="term" value="F:transmembrane signaling receptor activity"/>
    <property type="evidence" value="ECO:0007669"/>
    <property type="project" value="InterPro"/>
</dbReference>
<dbReference type="AlphaFoldDB" id="A0AAN9DP39"/>
<dbReference type="InterPro" id="IPR036734">
    <property type="entry name" value="Neur_chan_lig-bd_sf"/>
</dbReference>
<sequence length="317" mass="35295">MLVHKLQVVTADVCGILGEYHNLFTLASKGFEMVLQHMISLLLLIFSCLIALTDSCNSRCLANIIIAKKLKSAPQDKDCIVKVNITSMKYETMSFDTKNMQMSSRVKVNMMWNDLELKWNETTSDADAVMLPVDKIWTPALVLENAIDVTVKHYTDDVKVMRNGNVEYAIILFISVSCNDINLFNYPFVSGECSVAINGWNQSECQVNLNHPANIFNAGGIQGEWETVNVMIKQEQTFQNSSYISVSLSVSPFKAVVTLILPSVLIMLADLVTFSLPVQGGERNNLKVTLVLSFTMFLLILNDHLGSGGRCSPILRK</sequence>
<evidence type="ECO:0000256" key="1">
    <source>
        <dbReference type="ARBA" id="ARBA00004141"/>
    </source>
</evidence>
<proteinExistence type="predicted"/>
<dbReference type="PANTHER" id="PTHR18945">
    <property type="entry name" value="NEUROTRANSMITTER GATED ION CHANNEL"/>
    <property type="match status" value="1"/>
</dbReference>
<dbReference type="Gene3D" id="2.70.170.10">
    <property type="entry name" value="Neurotransmitter-gated ion-channel ligand-binding domain"/>
    <property type="match status" value="1"/>
</dbReference>
<dbReference type="Pfam" id="PF02931">
    <property type="entry name" value="Neur_chan_LBD"/>
    <property type="match status" value="1"/>
</dbReference>
<dbReference type="SUPFAM" id="SSF90112">
    <property type="entry name" value="Neurotransmitter-gated ion-channel transmembrane pore"/>
    <property type="match status" value="1"/>
</dbReference>
<dbReference type="InterPro" id="IPR006202">
    <property type="entry name" value="Neur_chan_lig-bd"/>
</dbReference>
<dbReference type="Pfam" id="PF02932">
    <property type="entry name" value="Neur_chan_memb"/>
    <property type="match status" value="1"/>
</dbReference>
<comment type="subcellular location">
    <subcellularLocation>
        <location evidence="1">Membrane</location>
        <topology evidence="1">Multi-pass membrane protein</topology>
    </subcellularLocation>
</comment>
<dbReference type="Proteomes" id="UP001364617">
    <property type="component" value="Unassembled WGS sequence"/>
</dbReference>
<evidence type="ECO:0000256" key="2">
    <source>
        <dbReference type="ARBA" id="ARBA00022692"/>
    </source>
</evidence>
<organism evidence="8 9">
    <name type="scientific">Phoxinus phoxinus</name>
    <name type="common">Eurasian minnow</name>
    <dbReference type="NCBI Taxonomy" id="58324"/>
    <lineage>
        <taxon>Eukaryota</taxon>
        <taxon>Metazoa</taxon>
        <taxon>Chordata</taxon>
        <taxon>Craniata</taxon>
        <taxon>Vertebrata</taxon>
        <taxon>Euteleostomi</taxon>
        <taxon>Actinopterygii</taxon>
        <taxon>Neopterygii</taxon>
        <taxon>Teleostei</taxon>
        <taxon>Ostariophysi</taxon>
        <taxon>Cypriniformes</taxon>
        <taxon>Leuciscidae</taxon>
        <taxon>Phoxininae</taxon>
        <taxon>Phoxinus</taxon>
    </lineage>
</organism>
<dbReference type="GO" id="GO:0016020">
    <property type="term" value="C:membrane"/>
    <property type="evidence" value="ECO:0007669"/>
    <property type="project" value="UniProtKB-SubCell"/>
</dbReference>
<name>A0AAN9DP39_9TELE</name>
<keyword evidence="2 5" id="KW-0812">Transmembrane</keyword>
<comment type="caution">
    <text evidence="8">The sequence shown here is derived from an EMBL/GenBank/DDBJ whole genome shotgun (WGS) entry which is preliminary data.</text>
</comment>
<feature type="domain" description="Neurotransmitter-gated ion-channel transmembrane" evidence="7">
    <location>
        <begin position="259"/>
        <end position="305"/>
    </location>
</feature>
<evidence type="ECO:0000256" key="4">
    <source>
        <dbReference type="ARBA" id="ARBA00023136"/>
    </source>
</evidence>
<keyword evidence="4 5" id="KW-0472">Membrane</keyword>
<evidence type="ECO:0000313" key="9">
    <source>
        <dbReference type="Proteomes" id="UP001364617"/>
    </source>
</evidence>
<evidence type="ECO:0000256" key="3">
    <source>
        <dbReference type="ARBA" id="ARBA00022989"/>
    </source>
</evidence>
<reference evidence="8 9" key="1">
    <citation type="submission" date="2024-02" db="EMBL/GenBank/DDBJ databases">
        <title>Chromosome-level genome assembly of the Eurasian Minnow (Phoxinus phoxinus).</title>
        <authorList>
            <person name="Oriowo T.O."/>
            <person name="Martin S."/>
            <person name="Stange M."/>
            <person name="Chrysostomakis Y."/>
            <person name="Brown T."/>
            <person name="Winkler S."/>
            <person name="Kukowka S."/>
            <person name="Myers E.W."/>
            <person name="Bohne A."/>
        </authorList>
    </citation>
    <scope>NUCLEOTIDE SEQUENCE [LARGE SCALE GENOMIC DNA]</scope>
    <source>
        <strain evidence="8">ZFMK-TIS-60720</strain>
        <tissue evidence="8">Whole Organism</tissue>
    </source>
</reference>
<dbReference type="GO" id="GO:0005230">
    <property type="term" value="F:extracellular ligand-gated monoatomic ion channel activity"/>
    <property type="evidence" value="ECO:0007669"/>
    <property type="project" value="InterPro"/>
</dbReference>
<dbReference type="InterPro" id="IPR038050">
    <property type="entry name" value="Neuro_actylchol_rec"/>
</dbReference>
<dbReference type="InterPro" id="IPR006029">
    <property type="entry name" value="Neurotrans-gated_channel_TM"/>
</dbReference>
<dbReference type="Gene3D" id="1.20.58.390">
    <property type="entry name" value="Neurotransmitter-gated ion-channel transmembrane domain"/>
    <property type="match status" value="1"/>
</dbReference>